<proteinExistence type="predicted"/>
<protein>
    <recommendedName>
        <fullName evidence="3">DNA packaging protein</fullName>
    </recommendedName>
</protein>
<organism evidence="1 2">
    <name type="scientific">Methylobacterium bullatum</name>
    <dbReference type="NCBI Taxonomy" id="570505"/>
    <lineage>
        <taxon>Bacteria</taxon>
        <taxon>Pseudomonadati</taxon>
        <taxon>Pseudomonadota</taxon>
        <taxon>Alphaproteobacteria</taxon>
        <taxon>Hyphomicrobiales</taxon>
        <taxon>Methylobacteriaceae</taxon>
        <taxon>Methylobacterium</taxon>
    </lineage>
</organism>
<gene>
    <name evidence="1" type="ORF">OICFNHDK_4437</name>
</gene>
<dbReference type="Proteomes" id="UP001055307">
    <property type="component" value="Unassembled WGS sequence"/>
</dbReference>
<evidence type="ECO:0008006" key="3">
    <source>
        <dbReference type="Google" id="ProtNLM"/>
    </source>
</evidence>
<reference evidence="1" key="1">
    <citation type="journal article" date="2016" name="Front. Microbiol.">
        <title>Genome Sequence of the Piezophilic, Mesophilic Sulfate-Reducing Bacterium Desulfovibrio indicus J2T.</title>
        <authorList>
            <person name="Cao J."/>
            <person name="Maignien L."/>
            <person name="Shao Z."/>
            <person name="Alain K."/>
            <person name="Jebbar M."/>
        </authorList>
    </citation>
    <scope>NUCLEOTIDE SEQUENCE</scope>
    <source>
        <strain evidence="1">DSM 21893</strain>
    </source>
</reference>
<keyword evidence="2" id="KW-1185">Reference proteome</keyword>
<reference evidence="1" key="2">
    <citation type="submission" date="2021-08" db="EMBL/GenBank/DDBJ databases">
        <authorList>
            <person name="Tani A."/>
            <person name="Ola A."/>
            <person name="Ogura Y."/>
            <person name="Katsura K."/>
            <person name="Hayashi T."/>
        </authorList>
    </citation>
    <scope>NUCLEOTIDE SEQUENCE</scope>
    <source>
        <strain evidence="1">DSM 21893</strain>
    </source>
</reference>
<evidence type="ECO:0000313" key="1">
    <source>
        <dbReference type="EMBL" id="GJD41951.1"/>
    </source>
</evidence>
<sequence>MFDPAVYDVIGVIPGDTEALSNAANVPQTFHLTAWDVIGDERDAPEAPSSDPDDRTCLDAAKAVSGPLVSGPDLASLLGLNVRTLNDLASRGIIVKHGRGEFDRDASVRSYIDHLRTVAAGRTTTVSLTDERTRLAREQADALEFKNQAARRELIPAKQVETEWASILRDLRASLLSIPSRVQQRLGTLPQADVSVLDREIRDVLTELGGDARD</sequence>
<evidence type="ECO:0000313" key="2">
    <source>
        <dbReference type="Proteomes" id="UP001055307"/>
    </source>
</evidence>
<accession>A0AAV4ZDK9</accession>
<dbReference type="EMBL" id="BPQF01000031">
    <property type="protein sequence ID" value="GJD41951.1"/>
    <property type="molecule type" value="Genomic_DNA"/>
</dbReference>
<name>A0AAV4ZDK9_9HYPH</name>
<dbReference type="RefSeq" id="WP_192215745.1">
    <property type="nucleotide sequence ID" value="NZ_BPQF01000031.1"/>
</dbReference>
<dbReference type="AlphaFoldDB" id="A0AAV4ZDK9"/>
<comment type="caution">
    <text evidence="1">The sequence shown here is derived from an EMBL/GenBank/DDBJ whole genome shotgun (WGS) entry which is preliminary data.</text>
</comment>